<comment type="caution">
    <text evidence="1">The sequence shown here is derived from an EMBL/GenBank/DDBJ whole genome shotgun (WGS) entry which is preliminary data.</text>
</comment>
<gene>
    <name evidence="1" type="ORF">LCGC14_2886320</name>
</gene>
<proteinExistence type="predicted"/>
<evidence type="ECO:0000313" key="1">
    <source>
        <dbReference type="EMBL" id="KKK74181.1"/>
    </source>
</evidence>
<evidence type="ECO:0008006" key="2">
    <source>
        <dbReference type="Google" id="ProtNLM"/>
    </source>
</evidence>
<protein>
    <recommendedName>
        <fullName evidence="2">Helix-turn-helix type 11 domain-containing protein</fullName>
    </recommendedName>
</protein>
<organism evidence="1">
    <name type="scientific">marine sediment metagenome</name>
    <dbReference type="NCBI Taxonomy" id="412755"/>
    <lineage>
        <taxon>unclassified sequences</taxon>
        <taxon>metagenomes</taxon>
        <taxon>ecological metagenomes</taxon>
    </lineage>
</organism>
<sequence>MTAPCTEYSALRVVRKVLPTGWVTTREMASRTGLSDKNVRDSLWAMVSLHEATVRSVGKTRRYYWRRT</sequence>
<dbReference type="EMBL" id="LAZR01056444">
    <property type="protein sequence ID" value="KKK74181.1"/>
    <property type="molecule type" value="Genomic_DNA"/>
</dbReference>
<name>A0A0F9APP0_9ZZZZ</name>
<dbReference type="AlphaFoldDB" id="A0A0F9APP0"/>
<accession>A0A0F9APP0</accession>
<reference evidence="1" key="1">
    <citation type="journal article" date="2015" name="Nature">
        <title>Complex archaea that bridge the gap between prokaryotes and eukaryotes.</title>
        <authorList>
            <person name="Spang A."/>
            <person name="Saw J.H."/>
            <person name="Jorgensen S.L."/>
            <person name="Zaremba-Niedzwiedzka K."/>
            <person name="Martijn J."/>
            <person name="Lind A.E."/>
            <person name="van Eijk R."/>
            <person name="Schleper C."/>
            <person name="Guy L."/>
            <person name="Ettema T.J."/>
        </authorList>
    </citation>
    <scope>NUCLEOTIDE SEQUENCE</scope>
</reference>